<feature type="transmembrane region" description="Helical" evidence="4">
    <location>
        <begin position="147"/>
        <end position="168"/>
    </location>
</feature>
<proteinExistence type="predicted"/>
<dbReference type="PANTHER" id="PTHR14969:SF13">
    <property type="entry name" value="AT30094P"/>
    <property type="match status" value="1"/>
</dbReference>
<dbReference type="Gene3D" id="1.20.144.10">
    <property type="entry name" value="Phosphatidic acid phosphatase type 2/haloperoxidase"/>
    <property type="match status" value="2"/>
</dbReference>
<keyword evidence="4" id="KW-0472">Membrane</keyword>
<sequence length="204" mass="23056">MPNFLLYLGGLLCFFSVLMLYVPALTALDSAIVDWFSQHRNEMLNSLMTGLSVVGGMPFVLFLSSLWCLYLARQKEYANIVLVSIGLMGSFATAWILKYLIARERPPEMYHLVNSYGASFPSAHSFYAATLGCLAIYVSMQHPAHKAIVICAVMWMLLMGISRVYLGVHFPSDVLSGWSISFIWITLLYLILIKYSQRKPMNNF</sequence>
<accession>A0A6C0Y420</accession>
<dbReference type="Proteomes" id="UP000593812">
    <property type="component" value="Chromosome"/>
</dbReference>
<dbReference type="GeneID" id="69465213"/>
<evidence type="ECO:0000313" key="8">
    <source>
        <dbReference type="Proteomes" id="UP000503440"/>
    </source>
</evidence>
<comment type="catalytic activity">
    <reaction evidence="3">
        <text>di-trans,octa-cis-undecaprenyl diphosphate + H2O = di-trans,octa-cis-undecaprenyl phosphate + phosphate + H(+)</text>
        <dbReference type="Rhea" id="RHEA:28094"/>
        <dbReference type="ChEBI" id="CHEBI:15377"/>
        <dbReference type="ChEBI" id="CHEBI:15378"/>
        <dbReference type="ChEBI" id="CHEBI:43474"/>
        <dbReference type="ChEBI" id="CHEBI:58405"/>
        <dbReference type="ChEBI" id="CHEBI:60392"/>
        <dbReference type="EC" id="3.6.1.27"/>
    </reaction>
</comment>
<dbReference type="RefSeq" id="WP_005176089.1">
    <property type="nucleotide sequence ID" value="NZ_CAXNYR010000016.1"/>
</dbReference>
<feature type="transmembrane region" description="Helical" evidence="4">
    <location>
        <begin position="51"/>
        <end position="72"/>
    </location>
</feature>
<organism evidence="6 8">
    <name type="scientific">Acinetobacter indicus</name>
    <dbReference type="NCBI Taxonomy" id="756892"/>
    <lineage>
        <taxon>Bacteria</taxon>
        <taxon>Pseudomonadati</taxon>
        <taxon>Pseudomonadota</taxon>
        <taxon>Gammaproteobacteria</taxon>
        <taxon>Moraxellales</taxon>
        <taxon>Moraxellaceae</taxon>
        <taxon>Acinetobacter</taxon>
    </lineage>
</organism>
<reference evidence="7 9" key="2">
    <citation type="submission" date="2020-02" db="EMBL/GenBank/DDBJ databases">
        <title>Tigecycline-resistant Acinetobacter species from pigs and migratory birds.</title>
        <authorList>
            <person name="Chen C."/>
            <person name="Sun J."/>
            <person name="Liao X.-P."/>
            <person name="Liu Y.-H."/>
        </authorList>
    </citation>
    <scope>NUCLEOTIDE SEQUENCE [LARGE SCALE GENOMIC DNA]</scope>
    <source>
        <strain evidence="7 9">C15_T</strain>
    </source>
</reference>
<evidence type="ECO:0000256" key="2">
    <source>
        <dbReference type="ARBA" id="ARBA00032707"/>
    </source>
</evidence>
<gene>
    <name evidence="6" type="ORF">FSC09_11075</name>
    <name evidence="7" type="ORF">G0027_04140</name>
</gene>
<dbReference type="PANTHER" id="PTHR14969">
    <property type="entry name" value="SPHINGOSINE-1-PHOSPHATE PHOSPHOHYDROLASE"/>
    <property type="match status" value="1"/>
</dbReference>
<feature type="domain" description="Phosphatidic acid phosphatase type 2/haloperoxidase" evidence="5">
    <location>
        <begin position="80"/>
        <end position="189"/>
    </location>
</feature>
<dbReference type="InterPro" id="IPR000326">
    <property type="entry name" value="PAP2/HPO"/>
</dbReference>
<protein>
    <recommendedName>
        <fullName evidence="1">undecaprenyl-diphosphate phosphatase</fullName>
        <ecNumber evidence="1">3.6.1.27</ecNumber>
    </recommendedName>
    <alternativeName>
        <fullName evidence="2">Undecaprenyl pyrophosphate phosphatase</fullName>
    </alternativeName>
</protein>
<keyword evidence="4" id="KW-0812">Transmembrane</keyword>
<evidence type="ECO:0000259" key="5">
    <source>
        <dbReference type="SMART" id="SM00014"/>
    </source>
</evidence>
<reference evidence="6 8" key="1">
    <citation type="submission" date="2019-09" db="EMBL/GenBank/DDBJ databases">
        <title>Non-baumannii Acinetobacter spp. carrying blaNDM-1 isolated in China.</title>
        <authorList>
            <person name="Cui C."/>
            <person name="Chen C."/>
            <person name="Sun J."/>
            <person name="Liu Y."/>
        </authorList>
    </citation>
    <scope>NUCLEOTIDE SEQUENCE [LARGE SCALE GENOMIC DNA]</scope>
    <source>
        <strain evidence="6 8">B18</strain>
    </source>
</reference>
<evidence type="ECO:0000256" key="4">
    <source>
        <dbReference type="SAM" id="Phobius"/>
    </source>
</evidence>
<dbReference type="GO" id="GO:0050380">
    <property type="term" value="F:undecaprenyl-diphosphatase activity"/>
    <property type="evidence" value="ECO:0007669"/>
    <property type="project" value="UniProtKB-EC"/>
</dbReference>
<evidence type="ECO:0000313" key="7">
    <source>
        <dbReference type="EMBL" id="QOW42113.1"/>
    </source>
</evidence>
<dbReference type="CDD" id="cd03392">
    <property type="entry name" value="PAP2_like_2"/>
    <property type="match status" value="1"/>
</dbReference>
<dbReference type="Pfam" id="PF01569">
    <property type="entry name" value="PAP2"/>
    <property type="match status" value="1"/>
</dbReference>
<evidence type="ECO:0000313" key="9">
    <source>
        <dbReference type="Proteomes" id="UP000593812"/>
    </source>
</evidence>
<dbReference type="InterPro" id="IPR036938">
    <property type="entry name" value="PAP2/HPO_sf"/>
</dbReference>
<dbReference type="EC" id="3.6.1.27" evidence="1"/>
<feature type="transmembrane region" description="Helical" evidence="4">
    <location>
        <begin position="121"/>
        <end position="140"/>
    </location>
</feature>
<dbReference type="SUPFAM" id="SSF48317">
    <property type="entry name" value="Acid phosphatase/Vanadium-dependent haloperoxidase"/>
    <property type="match status" value="1"/>
</dbReference>
<dbReference type="SMART" id="SM00014">
    <property type="entry name" value="acidPPc"/>
    <property type="match status" value="1"/>
</dbReference>
<dbReference type="EMBL" id="CP048654">
    <property type="protein sequence ID" value="QOW42113.1"/>
    <property type="molecule type" value="Genomic_DNA"/>
</dbReference>
<feature type="transmembrane region" description="Helical" evidence="4">
    <location>
        <begin position="174"/>
        <end position="193"/>
    </location>
</feature>
<dbReference type="Proteomes" id="UP000503440">
    <property type="component" value="Chromosome"/>
</dbReference>
<name>A0A6C0Y420_9GAMM</name>
<dbReference type="AlphaFoldDB" id="A0A6C0Y420"/>
<keyword evidence="4" id="KW-1133">Transmembrane helix</keyword>
<evidence type="ECO:0000256" key="1">
    <source>
        <dbReference type="ARBA" id="ARBA00012374"/>
    </source>
</evidence>
<evidence type="ECO:0000313" key="6">
    <source>
        <dbReference type="EMBL" id="QIC70913.1"/>
    </source>
</evidence>
<feature type="transmembrane region" description="Helical" evidence="4">
    <location>
        <begin position="79"/>
        <end position="101"/>
    </location>
</feature>
<evidence type="ECO:0000256" key="3">
    <source>
        <dbReference type="ARBA" id="ARBA00047594"/>
    </source>
</evidence>
<dbReference type="EMBL" id="CP044455">
    <property type="protein sequence ID" value="QIC70913.1"/>
    <property type="molecule type" value="Genomic_DNA"/>
</dbReference>